<sequence>MLVSPTAAPSASELQTIQDLRSILPEISELNDGYVLRWLRAKQGRFDETAECLKKHVVFRNAWHLDTIAKWTPPECLEKYCGYGLLGDNEGRPILMSLLGNVDVEGLLRSVASLDYIKFSLAAIEKGLRLCEEKAKESGRPFEQMTLVFDLEHISSAHFSCKQFASSFTTLVSLFQDHYPLVLRKILIIRAPEMARIAYASITAILQDPITRLVEMPSEADWKWSLAQIVNLDAWPMYWGGNLVENGDPKCPSRIRYGAGPIPETYFVDPKKAMADYDQLTTVYAGDKHLISIRVKKPSRISWQYMTEEDDIGFEIHYDPTAQCDKLTDMETVYPYIRLECTNVPISGHLDVTKPGNYVIEFDNYYSWFSAKQLRYNIEIEEL</sequence>
<dbReference type="Pfam" id="PF25883">
    <property type="entry name" value="F28H7_8_C"/>
    <property type="match status" value="1"/>
</dbReference>
<dbReference type="Proteomes" id="UP000494206">
    <property type="component" value="Unassembled WGS sequence"/>
</dbReference>
<dbReference type="PANTHER" id="PTHR23324">
    <property type="entry name" value="SEC14 RELATED PROTEIN"/>
    <property type="match status" value="1"/>
</dbReference>
<feature type="domain" description="CRAL-TRIO" evidence="1">
    <location>
        <begin position="73"/>
        <end position="247"/>
    </location>
</feature>
<dbReference type="SMART" id="SM00516">
    <property type="entry name" value="SEC14"/>
    <property type="match status" value="1"/>
</dbReference>
<dbReference type="InterPro" id="IPR058960">
    <property type="entry name" value="Ctg-1-like_C"/>
</dbReference>
<keyword evidence="4" id="KW-1185">Reference proteome</keyword>
<accession>A0A8S1FCQ0</accession>
<dbReference type="InterPro" id="IPR036273">
    <property type="entry name" value="CRAL/TRIO_N_dom_sf"/>
</dbReference>
<organism evidence="3 4">
    <name type="scientific">Caenorhabditis bovis</name>
    <dbReference type="NCBI Taxonomy" id="2654633"/>
    <lineage>
        <taxon>Eukaryota</taxon>
        <taxon>Metazoa</taxon>
        <taxon>Ecdysozoa</taxon>
        <taxon>Nematoda</taxon>
        <taxon>Chromadorea</taxon>
        <taxon>Rhabditida</taxon>
        <taxon>Rhabditina</taxon>
        <taxon>Rhabditomorpha</taxon>
        <taxon>Rhabditoidea</taxon>
        <taxon>Rhabditidae</taxon>
        <taxon>Peloderinae</taxon>
        <taxon>Caenorhabditis</taxon>
    </lineage>
</organism>
<evidence type="ECO:0000313" key="3">
    <source>
        <dbReference type="EMBL" id="CAB3408741.1"/>
    </source>
</evidence>
<comment type="caution">
    <text evidence="3">The sequence shown here is derived from an EMBL/GenBank/DDBJ whole genome shotgun (WGS) entry which is preliminary data.</text>
</comment>
<gene>
    <name evidence="3" type="ORF">CBOVIS_LOCUS10483</name>
</gene>
<dbReference type="PANTHER" id="PTHR23324:SF83">
    <property type="entry name" value="SEC14-LIKE PROTEIN 2"/>
    <property type="match status" value="1"/>
</dbReference>
<evidence type="ECO:0000313" key="4">
    <source>
        <dbReference type="Proteomes" id="UP000494206"/>
    </source>
</evidence>
<dbReference type="OrthoDB" id="1434354at2759"/>
<dbReference type="GO" id="GO:0005737">
    <property type="term" value="C:cytoplasm"/>
    <property type="evidence" value="ECO:0007669"/>
    <property type="project" value="TreeGrafter"/>
</dbReference>
<dbReference type="EMBL" id="CADEPM010000007">
    <property type="protein sequence ID" value="CAB3408741.1"/>
    <property type="molecule type" value="Genomic_DNA"/>
</dbReference>
<dbReference type="PROSITE" id="PS50866">
    <property type="entry name" value="GOLD"/>
    <property type="match status" value="1"/>
</dbReference>
<proteinExistence type="predicted"/>
<dbReference type="InterPro" id="IPR001251">
    <property type="entry name" value="CRAL-TRIO_dom"/>
</dbReference>
<dbReference type="SUPFAM" id="SSF52087">
    <property type="entry name" value="CRAL/TRIO domain"/>
    <property type="match status" value="1"/>
</dbReference>
<dbReference type="Pfam" id="PF00650">
    <property type="entry name" value="CRAL_TRIO"/>
    <property type="match status" value="1"/>
</dbReference>
<dbReference type="SUPFAM" id="SSF46938">
    <property type="entry name" value="CRAL/TRIO N-terminal domain"/>
    <property type="match status" value="1"/>
</dbReference>
<reference evidence="3 4" key="1">
    <citation type="submission" date="2020-04" db="EMBL/GenBank/DDBJ databases">
        <authorList>
            <person name="Laetsch R D."/>
            <person name="Stevens L."/>
            <person name="Kumar S."/>
            <person name="Blaxter L. M."/>
        </authorList>
    </citation>
    <scope>NUCLEOTIDE SEQUENCE [LARGE SCALE GENOMIC DNA]</scope>
</reference>
<evidence type="ECO:0000259" key="1">
    <source>
        <dbReference type="PROSITE" id="PS50191"/>
    </source>
</evidence>
<dbReference type="InterPro" id="IPR009038">
    <property type="entry name" value="GOLD_dom"/>
</dbReference>
<evidence type="ECO:0000259" key="2">
    <source>
        <dbReference type="PROSITE" id="PS50866"/>
    </source>
</evidence>
<dbReference type="InterPro" id="IPR036598">
    <property type="entry name" value="GOLD_dom_sf"/>
</dbReference>
<dbReference type="InterPro" id="IPR036865">
    <property type="entry name" value="CRAL-TRIO_dom_sf"/>
</dbReference>
<protein>
    <recommendedName>
        <fullName evidence="5">CRAL-TRIO domain-containing protein</fullName>
    </recommendedName>
</protein>
<dbReference type="PROSITE" id="PS50191">
    <property type="entry name" value="CRAL_TRIO"/>
    <property type="match status" value="1"/>
</dbReference>
<dbReference type="SUPFAM" id="SSF101576">
    <property type="entry name" value="Supernatant protein factor (SPF), C-terminal domain"/>
    <property type="match status" value="1"/>
</dbReference>
<name>A0A8S1FCQ0_9PELO</name>
<dbReference type="Gene3D" id="2.60.120.680">
    <property type="entry name" value="GOLD domain"/>
    <property type="match status" value="1"/>
</dbReference>
<dbReference type="CDD" id="cd00170">
    <property type="entry name" value="SEC14"/>
    <property type="match status" value="1"/>
</dbReference>
<dbReference type="AlphaFoldDB" id="A0A8S1FCQ0"/>
<dbReference type="Gene3D" id="3.40.525.10">
    <property type="entry name" value="CRAL-TRIO lipid binding domain"/>
    <property type="match status" value="1"/>
</dbReference>
<feature type="domain" description="GOLD" evidence="2">
    <location>
        <begin position="271"/>
        <end position="380"/>
    </location>
</feature>
<dbReference type="InterPro" id="IPR051064">
    <property type="entry name" value="SEC14/CRAL-TRIO_domain"/>
</dbReference>
<evidence type="ECO:0008006" key="5">
    <source>
        <dbReference type="Google" id="ProtNLM"/>
    </source>
</evidence>